<dbReference type="AlphaFoldDB" id="A0A562TAG9"/>
<dbReference type="EMBL" id="VLLG01000002">
    <property type="protein sequence ID" value="TWI90661.1"/>
    <property type="molecule type" value="Genomic_DNA"/>
</dbReference>
<keyword evidence="1" id="KW-1133">Transmembrane helix</keyword>
<organism evidence="2 3">
    <name type="scientific">Chitinophaga japonensis</name>
    <name type="common">Flexibacter japonensis</name>
    <dbReference type="NCBI Taxonomy" id="104662"/>
    <lineage>
        <taxon>Bacteria</taxon>
        <taxon>Pseudomonadati</taxon>
        <taxon>Bacteroidota</taxon>
        <taxon>Chitinophagia</taxon>
        <taxon>Chitinophagales</taxon>
        <taxon>Chitinophagaceae</taxon>
        <taxon>Chitinophaga</taxon>
    </lineage>
</organism>
<accession>A0A562TAG9</accession>
<feature type="transmembrane region" description="Helical" evidence="1">
    <location>
        <begin position="6"/>
        <end position="24"/>
    </location>
</feature>
<keyword evidence="1" id="KW-0472">Membrane</keyword>
<evidence type="ECO:0000313" key="2">
    <source>
        <dbReference type="EMBL" id="TWI90661.1"/>
    </source>
</evidence>
<dbReference type="Proteomes" id="UP000316778">
    <property type="component" value="Unassembled WGS sequence"/>
</dbReference>
<name>A0A562TAG9_CHIJA</name>
<feature type="transmembrane region" description="Helical" evidence="1">
    <location>
        <begin position="84"/>
        <end position="102"/>
    </location>
</feature>
<keyword evidence="3" id="KW-1185">Reference proteome</keyword>
<sequence length="150" mass="16892">MSILLIIHSILRWVILLTGIWAFIRAWKGVNGKTPFTAADNKAGLFFSISFDIQFLVGLILYFISPLVKTARADMGAAMKDGVLRFFAVEHVTMALLALILVHIGRSKVKKSPTDALKHKRALIFYGLALLLILLLIPWPFREALGRNWF</sequence>
<dbReference type="RefSeq" id="WP_244620244.1">
    <property type="nucleotide sequence ID" value="NZ_BAAAFY010000001.1"/>
</dbReference>
<keyword evidence="1" id="KW-0812">Transmembrane</keyword>
<evidence type="ECO:0008006" key="4">
    <source>
        <dbReference type="Google" id="ProtNLM"/>
    </source>
</evidence>
<feature type="transmembrane region" description="Helical" evidence="1">
    <location>
        <begin position="123"/>
        <end position="141"/>
    </location>
</feature>
<comment type="caution">
    <text evidence="2">The sequence shown here is derived from an EMBL/GenBank/DDBJ whole genome shotgun (WGS) entry which is preliminary data.</text>
</comment>
<evidence type="ECO:0000256" key="1">
    <source>
        <dbReference type="SAM" id="Phobius"/>
    </source>
</evidence>
<feature type="transmembrane region" description="Helical" evidence="1">
    <location>
        <begin position="45"/>
        <end position="64"/>
    </location>
</feature>
<proteinExistence type="predicted"/>
<protein>
    <recommendedName>
        <fullName evidence="4">Cytochrome b561</fullName>
    </recommendedName>
</protein>
<evidence type="ECO:0000313" key="3">
    <source>
        <dbReference type="Proteomes" id="UP000316778"/>
    </source>
</evidence>
<reference evidence="2 3" key="1">
    <citation type="journal article" date="2013" name="Stand. Genomic Sci.">
        <title>Genomic Encyclopedia of Type Strains, Phase I: The one thousand microbial genomes (KMG-I) project.</title>
        <authorList>
            <person name="Kyrpides N.C."/>
            <person name="Woyke T."/>
            <person name="Eisen J.A."/>
            <person name="Garrity G."/>
            <person name="Lilburn T.G."/>
            <person name="Beck B.J."/>
            <person name="Whitman W.B."/>
            <person name="Hugenholtz P."/>
            <person name="Klenk H.P."/>
        </authorList>
    </citation>
    <scope>NUCLEOTIDE SEQUENCE [LARGE SCALE GENOMIC DNA]</scope>
    <source>
        <strain evidence="2 3">DSM 13484</strain>
    </source>
</reference>
<gene>
    <name evidence="2" type="ORF">LX66_0021</name>
</gene>